<protein>
    <submittedName>
        <fullName evidence="2">P-loop NTPase fold protein</fullName>
    </submittedName>
</protein>
<dbReference type="RefSeq" id="WP_194177551.1">
    <property type="nucleotide sequence ID" value="NZ_JAAMSK010000002.1"/>
</dbReference>
<evidence type="ECO:0000259" key="1">
    <source>
        <dbReference type="Pfam" id="PF07693"/>
    </source>
</evidence>
<dbReference type="EMBL" id="JAREWH010000026">
    <property type="protein sequence ID" value="MDN3193676.1"/>
    <property type="molecule type" value="Genomic_DNA"/>
</dbReference>
<gene>
    <name evidence="2" type="ORF">P0E79_14470</name>
</gene>
<evidence type="ECO:0000313" key="2">
    <source>
        <dbReference type="EMBL" id="MDN3193676.1"/>
    </source>
</evidence>
<dbReference type="Pfam" id="PF07693">
    <property type="entry name" value="KAP_NTPase"/>
    <property type="match status" value="1"/>
</dbReference>
<name>A0AAW7KHX0_ENTFL</name>
<reference evidence="2" key="1">
    <citation type="journal article" date="2023" name="Pathogens">
        <title>Prevalence of Enterococcus spp. and the Whole-Genome Characteristics of Enterococcus faecium and Enterococcus faecalis Strains Isolated from Free-Living Birds in Poland.</title>
        <authorList>
            <person name="Kwit R."/>
            <person name="Zajac M."/>
            <person name="Smialowska-Weglinska A."/>
            <person name="Skarzynska M."/>
            <person name="Bomba A."/>
            <person name="Lalak A."/>
            <person name="Skrzypiec E."/>
            <person name="Wojdat D."/>
            <person name="Koza W."/>
            <person name="Mikos-Wojewoda E."/>
            <person name="Pasim P."/>
            <person name="Skora M."/>
            <person name="Polak M."/>
            <person name="Wiacek J."/>
            <person name="Wasyl D."/>
        </authorList>
    </citation>
    <scope>NUCLEOTIDE SEQUENCE</scope>
    <source>
        <strain evidence="2">691B_2</strain>
    </source>
</reference>
<dbReference type="PANTHER" id="PTHR22674:SF6">
    <property type="entry name" value="NTPASE KAP FAMILY P-LOOP DOMAIN-CONTAINING PROTEIN 1"/>
    <property type="match status" value="1"/>
</dbReference>
<proteinExistence type="predicted"/>
<dbReference type="PANTHER" id="PTHR22674">
    <property type="entry name" value="NTPASE, KAP FAMILY P-LOOP DOMAIN-CONTAINING 1"/>
    <property type="match status" value="1"/>
</dbReference>
<organism evidence="2 3">
    <name type="scientific">Enterococcus faecalis</name>
    <name type="common">Streptococcus faecalis</name>
    <dbReference type="NCBI Taxonomy" id="1351"/>
    <lineage>
        <taxon>Bacteria</taxon>
        <taxon>Bacillati</taxon>
        <taxon>Bacillota</taxon>
        <taxon>Bacilli</taxon>
        <taxon>Lactobacillales</taxon>
        <taxon>Enterococcaceae</taxon>
        <taxon>Enterococcus</taxon>
    </lineage>
</organism>
<dbReference type="InterPro" id="IPR052754">
    <property type="entry name" value="NTPase_KAP_P-loop"/>
</dbReference>
<evidence type="ECO:0000313" key="3">
    <source>
        <dbReference type="Proteomes" id="UP001173174"/>
    </source>
</evidence>
<dbReference type="InterPro" id="IPR027417">
    <property type="entry name" value="P-loop_NTPase"/>
</dbReference>
<dbReference type="InterPro" id="IPR011646">
    <property type="entry name" value="KAP_P-loop"/>
</dbReference>
<sequence length="746" mass="86724">MTKYHSDQPINDRNKDEYNRSIFVDDFIKILTDFEDKENYIIGLYAKWGRGKTSTVNMILDSLKNKEQFCEIYLSAWALGGDYEKILWDILNQASRKIMKKKAKNKRARFGGFLSKVSKAEIPFDLDTELDLNSGGRKETKISSGKIINTVNYVGQMLASSDNIDKARKRIEKSIGDKKVIVFIDDLDRLEGKQIIDILRAINTIADYGGMTYILPFDKRYVCSAIEECLPKDQNGDEFIEKLIQVPIALPELTQERLDKVLLGKIDKLFNELGITLTEEEVNRFQRLYFYGANKYITSPRDINKIINVYRFRVPISIGEINVVDLSILEIVRTFDEHLYQLIRTNRELFVKQTRNISPKYLLDSDNEKRKADADKLLSNIPDEKLEIVQGLFPIIDEIYNKHFTTDGERLRRQQRIASEFYFDLFFASLDEEEGISNREIIKILQLIDLTELKNEVFSKINKNNFDIALKMIGDNVDLISNSRDFCKVLLDLVETFPQKNVSTGFKLSLLETLIFRIDDILEKSNTKLEDYISLLDHSYCENRMETFVMLLKNVYVYSQKGKSRKEIDLNDEEIGLYKEHALELIRQFAKENKIPVNVTDSSNRIYLYWKELGNKSEISEYVQNLVKTADQALDFISQFLGKATALGKSDYRRTDMDQSVYQLIGELIDPNYFYELLKGNEKYNSLINIEKENVVSLEDRYDSNGEEDDFSRVGNEHNDEFRVAVASQFIYIHEHSVEDSVVNND</sequence>
<feature type="domain" description="KAP NTPase" evidence="1">
    <location>
        <begin position="23"/>
        <end position="309"/>
    </location>
</feature>
<dbReference type="SUPFAM" id="SSF52540">
    <property type="entry name" value="P-loop containing nucleoside triphosphate hydrolases"/>
    <property type="match status" value="1"/>
</dbReference>
<accession>A0AAW7KHX0</accession>
<dbReference type="Gene3D" id="3.40.50.300">
    <property type="entry name" value="P-loop containing nucleotide triphosphate hydrolases"/>
    <property type="match status" value="1"/>
</dbReference>
<dbReference type="Proteomes" id="UP001173174">
    <property type="component" value="Unassembled WGS sequence"/>
</dbReference>
<comment type="caution">
    <text evidence="2">The sequence shown here is derived from an EMBL/GenBank/DDBJ whole genome shotgun (WGS) entry which is preliminary data.</text>
</comment>
<reference evidence="2" key="2">
    <citation type="submission" date="2023-03" db="EMBL/GenBank/DDBJ databases">
        <authorList>
            <person name="Zajac M."/>
            <person name="Kwit R."/>
            <person name="Wasyl D."/>
        </authorList>
    </citation>
    <scope>NUCLEOTIDE SEQUENCE</scope>
    <source>
        <strain evidence="2">691B_2</strain>
    </source>
</reference>
<dbReference type="AlphaFoldDB" id="A0AAW7KHX0"/>